<evidence type="ECO:0000313" key="2">
    <source>
        <dbReference type="EMBL" id="QBZ87823.1"/>
    </source>
</evidence>
<organism evidence="2 3">
    <name type="scientific">Pseudomonas viciae</name>
    <dbReference type="NCBI Taxonomy" id="2505979"/>
    <lineage>
        <taxon>Bacteria</taxon>
        <taxon>Pseudomonadati</taxon>
        <taxon>Pseudomonadota</taxon>
        <taxon>Gammaproteobacteria</taxon>
        <taxon>Pseudomonadales</taxon>
        <taxon>Pseudomonadaceae</taxon>
        <taxon>Pseudomonas</taxon>
    </lineage>
</organism>
<dbReference type="KEGG" id="pvk:EPZ47_03570"/>
<feature type="region of interest" description="Disordered" evidence="1">
    <location>
        <begin position="61"/>
        <end position="86"/>
    </location>
</feature>
<evidence type="ECO:0000313" key="3">
    <source>
        <dbReference type="Proteomes" id="UP000296468"/>
    </source>
</evidence>
<feature type="compositionally biased region" description="Low complexity" evidence="1">
    <location>
        <begin position="69"/>
        <end position="86"/>
    </location>
</feature>
<name>A0A4P7PCW0_9PSED</name>
<protein>
    <submittedName>
        <fullName evidence="2">Uncharacterized protein</fullName>
    </submittedName>
</protein>
<evidence type="ECO:0000256" key="1">
    <source>
        <dbReference type="SAM" id="MobiDB-lite"/>
    </source>
</evidence>
<gene>
    <name evidence="2" type="ORF">EPZ47_03570</name>
</gene>
<dbReference type="Proteomes" id="UP000296468">
    <property type="component" value="Chromosome"/>
</dbReference>
<sequence length="86" mass="8775">MFIGLSWALVFGLKSCHILRVPLFQQEANNFVGATAAFASKPAPTGDCISNVGAGLLAKAPDQPPQNPGTGSHCPCTSTSPTCAST</sequence>
<dbReference type="AlphaFoldDB" id="A0A4P7PCW0"/>
<reference evidence="2 3" key="1">
    <citation type="journal article" date="2019" name="Front. Microbiol.">
        <title>In silico and Genetic Analyses of Cyclic Lipopeptide Synthetic Gene Clusters in Pseudomonas sp. 11K1.</title>
        <authorList>
            <person name="Zhao H."/>
            <person name="Liu Y.P."/>
            <person name="Zhang L.Q."/>
        </authorList>
    </citation>
    <scope>NUCLEOTIDE SEQUENCE [LARGE SCALE GENOMIC DNA]</scope>
    <source>
        <strain evidence="2 3">11K1</strain>
    </source>
</reference>
<dbReference type="EMBL" id="CP035088">
    <property type="protein sequence ID" value="QBZ87823.1"/>
    <property type="molecule type" value="Genomic_DNA"/>
</dbReference>
<accession>A0A4P7PCW0</accession>
<proteinExistence type="predicted"/>